<dbReference type="AlphaFoldDB" id="A0A2R5G2X4"/>
<keyword evidence="2" id="KW-1185">Reference proteome</keyword>
<dbReference type="EMBL" id="BDUD01000001">
    <property type="protein sequence ID" value="GBG22421.1"/>
    <property type="molecule type" value="Genomic_DNA"/>
</dbReference>
<name>A0A2R5G2X4_NOSCO</name>
<dbReference type="Proteomes" id="UP000245124">
    <property type="component" value="Unassembled WGS sequence"/>
</dbReference>
<sequence>MEKYLVTKEEIESYEGLEKTHFLNSNARRLNKSFPAIRVRKFAE</sequence>
<organism evidence="1 2">
    <name type="scientific">Nostoc commune NIES-4072</name>
    <dbReference type="NCBI Taxonomy" id="2005467"/>
    <lineage>
        <taxon>Bacteria</taxon>
        <taxon>Bacillati</taxon>
        <taxon>Cyanobacteriota</taxon>
        <taxon>Cyanophyceae</taxon>
        <taxon>Nostocales</taxon>
        <taxon>Nostocaceae</taxon>
        <taxon>Nostoc</taxon>
    </lineage>
</organism>
<protein>
    <submittedName>
        <fullName evidence="1">Cupin 2 domain-containing protein</fullName>
    </submittedName>
</protein>
<proteinExistence type="predicted"/>
<reference evidence="1 2" key="1">
    <citation type="submission" date="2017-06" db="EMBL/GenBank/DDBJ databases">
        <title>Genome sequencing of cyanobaciteial culture collection at National Institute for Environmental Studies (NIES).</title>
        <authorList>
            <person name="Hirose Y."/>
            <person name="Shimura Y."/>
            <person name="Fujisawa T."/>
            <person name="Nakamura Y."/>
            <person name="Kawachi M."/>
        </authorList>
    </citation>
    <scope>NUCLEOTIDE SEQUENCE [LARGE SCALE GENOMIC DNA]</scope>
    <source>
        <strain evidence="1 2">NIES-4072</strain>
    </source>
</reference>
<evidence type="ECO:0000313" key="1">
    <source>
        <dbReference type="EMBL" id="GBG22421.1"/>
    </source>
</evidence>
<comment type="caution">
    <text evidence="1">The sequence shown here is derived from an EMBL/GenBank/DDBJ whole genome shotgun (WGS) entry which is preliminary data.</text>
</comment>
<evidence type="ECO:0000313" key="2">
    <source>
        <dbReference type="Proteomes" id="UP000245124"/>
    </source>
</evidence>
<gene>
    <name evidence="1" type="ORF">NIES4072_61290</name>
</gene>
<accession>A0A2R5G2X4</accession>